<keyword evidence="10" id="KW-0347">Helicase</keyword>
<evidence type="ECO:0000256" key="14">
    <source>
        <dbReference type="ARBA" id="ARBA00023242"/>
    </source>
</evidence>
<dbReference type="InterPro" id="IPR027417">
    <property type="entry name" value="P-loop_NTPase"/>
</dbReference>
<evidence type="ECO:0000259" key="17">
    <source>
        <dbReference type="PROSITE" id="PS50051"/>
    </source>
</evidence>
<dbReference type="EMBL" id="JBBJBU010000003">
    <property type="protein sequence ID" value="KAK7206262.1"/>
    <property type="molecule type" value="Genomic_DNA"/>
</dbReference>
<dbReference type="PROSITE" id="PS00847">
    <property type="entry name" value="MCM_1"/>
    <property type="match status" value="1"/>
</dbReference>
<keyword evidence="7" id="KW-0547">Nucleotide-binding</keyword>
<feature type="region of interest" description="Disordered" evidence="16">
    <location>
        <begin position="1"/>
        <end position="50"/>
    </location>
</feature>
<evidence type="ECO:0000256" key="13">
    <source>
        <dbReference type="ARBA" id="ARBA00023125"/>
    </source>
</evidence>
<dbReference type="Pfam" id="PF17855">
    <property type="entry name" value="MCM_lid"/>
    <property type="match status" value="1"/>
</dbReference>
<name>A0ABR1F900_9ASCO</name>
<feature type="compositionally biased region" description="Acidic residues" evidence="16">
    <location>
        <begin position="689"/>
        <end position="703"/>
    </location>
</feature>
<keyword evidence="14" id="KW-0539">Nucleus</keyword>
<dbReference type="InterPro" id="IPR001208">
    <property type="entry name" value="MCM_dom"/>
</dbReference>
<evidence type="ECO:0000256" key="9">
    <source>
        <dbReference type="ARBA" id="ARBA00022801"/>
    </source>
</evidence>
<evidence type="ECO:0000256" key="15">
    <source>
        <dbReference type="ARBA" id="ARBA00023306"/>
    </source>
</evidence>
<evidence type="ECO:0000256" key="1">
    <source>
        <dbReference type="ARBA" id="ARBA00004123"/>
    </source>
</evidence>
<evidence type="ECO:0000256" key="5">
    <source>
        <dbReference type="ARBA" id="ARBA00022705"/>
    </source>
</evidence>
<sequence>MSGRKRQASEASSDVESDTLIDPPSSLPPSSPPAMPFDDAELDEELPQDDLIDDLDEQAEEEDGIDLFGDNLERDYANLDDENNTYNLGARDIDDDDYDDIDIGERRHVDRILDRRDRAIRSRRGLPDAFLDDDEMDVELPTRRRRRNAYDEDPDLSDDEDPSLDELSANALGDVKAPTIAEWVTQLAVHRTIAREFKSFLFAYIDENGRSVYGKRIRTLGEINSESLEVSFKHLYEAKSTLARFLSYAPAEMLKIFDVVAMEVVELHYPDYSRIHPEIHVRISDMPNICDIRNLREVHLNRLVSVEGVVTRRTGVFPQLKYIKFNCTKCNTVLGPFFQESDVEVKVSFCHNCQARSGFTINTEKTMYRNYQKITLQESPGTVPAGRLPRHREVILLWDLIDCAKPGEEITVTGIYKNSYDGQLNARNGFPVFTTLIEASSIRRRDNSGEGGMWTEEEERAIRQLSRTPNVINMIINSVAPSIYGHEDIKTAIACSLFGGVPKNINGKHSIRGDINVLLLGDPGTAKSQFLKYSEKTAHRAVFATGQGASAVGLTASVRRDPLTSEWTLEGGALVLADKGVCLIDEFDKMNDQDRTSIHEAMEQQSISISKAGIVTTLQARCSIIAAANPVGGRYNSMVPFAQNVNLTEPILSRFDVLCVVRDLVDSETDGRLAAFVIDSHTRSHPSPEDEATDEEDDDDMMDDAPAQSTSQSTTQTSEADANSSPQRPTPSTAKDKEEISPIPQELLSKYINYAKQNVHPKLLNIDEDKISKLYADLRRESLATGSFPITVRHLESILRLSESFAKMRLSEYVSSRDIDLAIRVTIQSFVGAQKVSVKKSLQKSFMKYMLPNDGNAQGRRRRQRADEMDEDEE</sequence>
<dbReference type="InterPro" id="IPR041562">
    <property type="entry name" value="MCM_lid"/>
</dbReference>
<evidence type="ECO:0000256" key="16">
    <source>
        <dbReference type="SAM" id="MobiDB-lite"/>
    </source>
</evidence>
<feature type="region of interest" description="Disordered" evidence="16">
    <location>
        <begin position="679"/>
        <end position="741"/>
    </location>
</feature>
<dbReference type="InterPro" id="IPR027925">
    <property type="entry name" value="MCM_N"/>
</dbReference>
<comment type="similarity">
    <text evidence="2">Belongs to the MCM family.</text>
</comment>
<evidence type="ECO:0000313" key="19">
    <source>
        <dbReference type="Proteomes" id="UP001498771"/>
    </source>
</evidence>
<dbReference type="PROSITE" id="PS50051">
    <property type="entry name" value="MCM_2"/>
    <property type="match status" value="1"/>
</dbReference>
<feature type="compositionally biased region" description="Acidic residues" evidence="16">
    <location>
        <begin position="38"/>
        <end position="50"/>
    </location>
</feature>
<evidence type="ECO:0000256" key="3">
    <source>
        <dbReference type="ARBA" id="ARBA00012551"/>
    </source>
</evidence>
<evidence type="ECO:0000256" key="11">
    <source>
        <dbReference type="ARBA" id="ARBA00022833"/>
    </source>
</evidence>
<dbReference type="Pfam" id="PF12619">
    <property type="entry name" value="MCM2_N"/>
    <property type="match status" value="1"/>
</dbReference>
<accession>A0ABR1F900</accession>
<organism evidence="18 19">
    <name type="scientific">Myxozyma melibiosi</name>
    <dbReference type="NCBI Taxonomy" id="54550"/>
    <lineage>
        <taxon>Eukaryota</taxon>
        <taxon>Fungi</taxon>
        <taxon>Dikarya</taxon>
        <taxon>Ascomycota</taxon>
        <taxon>Saccharomycotina</taxon>
        <taxon>Lipomycetes</taxon>
        <taxon>Lipomycetales</taxon>
        <taxon>Lipomycetaceae</taxon>
        <taxon>Myxozyma</taxon>
    </lineage>
</organism>
<comment type="caution">
    <text evidence="18">The sequence shown here is derived from an EMBL/GenBank/DDBJ whole genome shotgun (WGS) entry which is preliminary data.</text>
</comment>
<dbReference type="PANTHER" id="PTHR11630">
    <property type="entry name" value="DNA REPLICATION LICENSING FACTOR MCM FAMILY MEMBER"/>
    <property type="match status" value="1"/>
</dbReference>
<dbReference type="Gene3D" id="2.40.50.140">
    <property type="entry name" value="Nucleic acid-binding proteins"/>
    <property type="match status" value="1"/>
</dbReference>
<dbReference type="InterPro" id="IPR008045">
    <property type="entry name" value="MCM2"/>
</dbReference>
<dbReference type="InterPro" id="IPR033762">
    <property type="entry name" value="MCM_OB"/>
</dbReference>
<feature type="compositionally biased region" description="Pro residues" evidence="16">
    <location>
        <begin position="25"/>
        <end position="35"/>
    </location>
</feature>
<dbReference type="GeneID" id="90037771"/>
<evidence type="ECO:0000256" key="6">
    <source>
        <dbReference type="ARBA" id="ARBA00022723"/>
    </source>
</evidence>
<feature type="region of interest" description="Disordered" evidence="16">
    <location>
        <begin position="851"/>
        <end position="874"/>
    </location>
</feature>
<dbReference type="InterPro" id="IPR031327">
    <property type="entry name" value="MCM"/>
</dbReference>
<gene>
    <name evidence="18" type="ORF">BZA70DRAFT_276162</name>
</gene>
<feature type="compositionally biased region" description="Polar residues" evidence="16">
    <location>
        <begin position="719"/>
        <end position="733"/>
    </location>
</feature>
<keyword evidence="19" id="KW-1185">Reference proteome</keyword>
<keyword evidence="12" id="KW-0067">ATP-binding</keyword>
<evidence type="ECO:0000313" key="18">
    <source>
        <dbReference type="EMBL" id="KAK7206262.1"/>
    </source>
</evidence>
<evidence type="ECO:0000256" key="4">
    <source>
        <dbReference type="ARBA" id="ARBA00018925"/>
    </source>
</evidence>
<dbReference type="Gene3D" id="2.20.28.10">
    <property type="match status" value="1"/>
</dbReference>
<proteinExistence type="inferred from homology"/>
<evidence type="ECO:0000256" key="8">
    <source>
        <dbReference type="ARBA" id="ARBA00022771"/>
    </source>
</evidence>
<dbReference type="SUPFAM" id="SSF52540">
    <property type="entry name" value="P-loop containing nucleoside triphosphate hydrolases"/>
    <property type="match status" value="1"/>
</dbReference>
<dbReference type="Gene3D" id="3.30.1640.10">
    <property type="entry name" value="mini-chromosome maintenance (MCM) complex, chain A, domain 1"/>
    <property type="match status" value="1"/>
</dbReference>
<keyword evidence="9" id="KW-0378">Hydrolase</keyword>
<keyword evidence="13" id="KW-0238">DNA-binding</keyword>
<keyword evidence="8" id="KW-0863">Zinc-finger</keyword>
<comment type="subcellular location">
    <subcellularLocation>
        <location evidence="1">Nucleus</location>
    </subcellularLocation>
</comment>
<dbReference type="InterPro" id="IPR012340">
    <property type="entry name" value="NA-bd_OB-fold"/>
</dbReference>
<dbReference type="Pfam" id="PF00493">
    <property type="entry name" value="MCM"/>
    <property type="match status" value="1"/>
</dbReference>
<keyword evidence="5" id="KW-0235">DNA replication</keyword>
<evidence type="ECO:0000256" key="10">
    <source>
        <dbReference type="ARBA" id="ARBA00022806"/>
    </source>
</evidence>
<dbReference type="CDD" id="cd17753">
    <property type="entry name" value="MCM2"/>
    <property type="match status" value="1"/>
</dbReference>
<feature type="compositionally biased region" description="Low complexity" evidence="16">
    <location>
        <begin position="704"/>
        <end position="718"/>
    </location>
</feature>
<dbReference type="SUPFAM" id="SSF50249">
    <property type="entry name" value="Nucleic acid-binding proteins"/>
    <property type="match status" value="1"/>
</dbReference>
<keyword evidence="11" id="KW-0862">Zinc</keyword>
<dbReference type="PRINTS" id="PR01658">
    <property type="entry name" value="MCMPROTEIN2"/>
</dbReference>
<protein>
    <recommendedName>
        <fullName evidence="4">DNA replication licensing factor MCM2</fullName>
        <ecNumber evidence="3">3.6.4.12</ecNumber>
    </recommendedName>
</protein>
<dbReference type="PRINTS" id="PR01657">
    <property type="entry name" value="MCMFAMILY"/>
</dbReference>
<dbReference type="SMART" id="SM00350">
    <property type="entry name" value="MCM"/>
    <property type="match status" value="1"/>
</dbReference>
<reference evidence="18 19" key="1">
    <citation type="submission" date="2024-03" db="EMBL/GenBank/DDBJ databases">
        <title>Genome-scale model development and genomic sequencing of the oleaginous clade Lipomyces.</title>
        <authorList>
            <consortium name="Lawrence Berkeley National Laboratory"/>
            <person name="Czajka J.J."/>
            <person name="Han Y."/>
            <person name="Kim J."/>
            <person name="Mondo S.J."/>
            <person name="Hofstad B.A."/>
            <person name="Robles A."/>
            <person name="Haridas S."/>
            <person name="Riley R."/>
            <person name="LaButti K."/>
            <person name="Pangilinan J."/>
            <person name="Andreopoulos W."/>
            <person name="Lipzen A."/>
            <person name="Yan J."/>
            <person name="Wang M."/>
            <person name="Ng V."/>
            <person name="Grigoriev I.V."/>
            <person name="Spatafora J.W."/>
            <person name="Magnuson J.K."/>
            <person name="Baker S.E."/>
            <person name="Pomraning K.R."/>
        </authorList>
    </citation>
    <scope>NUCLEOTIDE SEQUENCE [LARGE SCALE GENOMIC DNA]</scope>
    <source>
        <strain evidence="18 19">Phaff 52-87</strain>
    </source>
</reference>
<dbReference type="PANTHER" id="PTHR11630:SF44">
    <property type="entry name" value="DNA REPLICATION LICENSING FACTOR MCM2"/>
    <property type="match status" value="1"/>
</dbReference>
<dbReference type="Proteomes" id="UP001498771">
    <property type="component" value="Unassembled WGS sequence"/>
</dbReference>
<feature type="region of interest" description="Disordered" evidence="16">
    <location>
        <begin position="143"/>
        <end position="165"/>
    </location>
</feature>
<dbReference type="Pfam" id="PF14551">
    <property type="entry name" value="MCM_N"/>
    <property type="match status" value="1"/>
</dbReference>
<dbReference type="RefSeq" id="XP_064769295.1">
    <property type="nucleotide sequence ID" value="XM_064912259.1"/>
</dbReference>
<feature type="domain" description="MCM C-terminal AAA(+) ATPase" evidence="17">
    <location>
        <begin position="471"/>
        <end position="677"/>
    </location>
</feature>
<keyword evidence="15" id="KW-0131">Cell cycle</keyword>
<dbReference type="Pfam" id="PF17207">
    <property type="entry name" value="MCM_OB"/>
    <property type="match status" value="1"/>
</dbReference>
<evidence type="ECO:0000256" key="2">
    <source>
        <dbReference type="ARBA" id="ARBA00008010"/>
    </source>
</evidence>
<dbReference type="InterPro" id="IPR018525">
    <property type="entry name" value="MCM_CS"/>
</dbReference>
<feature type="compositionally biased region" description="Acidic residues" evidence="16">
    <location>
        <begin position="151"/>
        <end position="164"/>
    </location>
</feature>
<dbReference type="EC" id="3.6.4.12" evidence="3"/>
<evidence type="ECO:0000256" key="12">
    <source>
        <dbReference type="ARBA" id="ARBA00022840"/>
    </source>
</evidence>
<evidence type="ECO:0000256" key="7">
    <source>
        <dbReference type="ARBA" id="ARBA00022741"/>
    </source>
</evidence>
<keyword evidence="6" id="KW-0479">Metal-binding</keyword>
<dbReference type="Gene3D" id="3.40.50.300">
    <property type="entry name" value="P-loop containing nucleotide triphosphate hydrolases"/>
    <property type="match status" value="1"/>
</dbReference>